<dbReference type="PANTHER" id="PTHR37984:SF9">
    <property type="entry name" value="INTEGRASE CATALYTIC DOMAIN-CONTAINING PROTEIN"/>
    <property type="match status" value="1"/>
</dbReference>
<dbReference type="FunFam" id="3.10.20.370:FF:000001">
    <property type="entry name" value="Retrovirus-related Pol polyprotein from transposon 17.6-like protein"/>
    <property type="match status" value="1"/>
</dbReference>
<comment type="caution">
    <text evidence="3">The sequence shown here is derived from an EMBL/GenBank/DDBJ whole genome shotgun (WGS) entry which is preliminary data.</text>
</comment>
<protein>
    <recommendedName>
        <fullName evidence="2">Reverse transcriptase/retrotransposon-derived protein RNase H-like domain-containing protein</fullName>
    </recommendedName>
</protein>
<dbReference type="AlphaFoldDB" id="A0A7J7JBE1"/>
<proteinExistence type="predicted"/>
<dbReference type="EMBL" id="VXIV02002733">
    <property type="protein sequence ID" value="KAF6023297.1"/>
    <property type="molecule type" value="Genomic_DNA"/>
</dbReference>
<dbReference type="Proteomes" id="UP000593567">
    <property type="component" value="Unassembled WGS sequence"/>
</dbReference>
<feature type="domain" description="Reverse transcriptase/retrotransposon-derived protein RNase H-like" evidence="2">
    <location>
        <begin position="31"/>
        <end position="129"/>
    </location>
</feature>
<reference evidence="3" key="1">
    <citation type="submission" date="2020-06" db="EMBL/GenBank/DDBJ databases">
        <title>Draft genome of Bugula neritina, a colonial animal packing powerful symbionts and potential medicines.</title>
        <authorList>
            <person name="Rayko M."/>
        </authorList>
    </citation>
    <scope>NUCLEOTIDE SEQUENCE [LARGE SCALE GENOMIC DNA]</scope>
    <source>
        <strain evidence="3">Kwan_BN1</strain>
    </source>
</reference>
<dbReference type="PANTHER" id="PTHR37984">
    <property type="entry name" value="PROTEIN CBG26694"/>
    <property type="match status" value="1"/>
</dbReference>
<gene>
    <name evidence="3" type="ORF">EB796_018387</name>
</gene>
<dbReference type="OrthoDB" id="2286242at2759"/>
<dbReference type="InterPro" id="IPR041577">
    <property type="entry name" value="RT_RNaseH_2"/>
</dbReference>
<evidence type="ECO:0000313" key="4">
    <source>
        <dbReference type="Proteomes" id="UP000593567"/>
    </source>
</evidence>
<name>A0A7J7JBE1_BUGNE</name>
<keyword evidence="4" id="KW-1185">Reference proteome</keyword>
<evidence type="ECO:0000259" key="2">
    <source>
        <dbReference type="Pfam" id="PF17919"/>
    </source>
</evidence>
<dbReference type="Gene3D" id="3.30.70.270">
    <property type="match status" value="1"/>
</dbReference>
<feature type="region of interest" description="Disordered" evidence="1">
    <location>
        <begin position="269"/>
        <end position="333"/>
    </location>
</feature>
<sequence length="357" mass="40339">MVNYLSKFSSKLAGLCLPIHAVTGNKSDWYWGPDQAKAFEDIKGELSKAPILCNFNAKSIHRVSADSSSYAIGAVLLQLNGKHWQPVVYASRKLSEAETRYAMIEKEALATTWACEKFDCYLVGRKFEVETDHKPLVPILGEKDLTSLPIRLQRFKLRLMRYDFEIFHTPGSKMYLADALSRPCSGFDGSTDYDKTETLAVEEYVRAIIDSSLYSDCRLEEIQNAVADDEFYHLVTGYLVNGWPPSYPGEAPNEIRRLYGLLPTNLPEVKESDVPTTSKEFEYDRSDPQRGGPANSVETSQEEVLHTLDSDTSFSEEVGARATDPEEVVETDDEQAAIVTRSGRQIRNKKFDDYVYY</sequence>
<dbReference type="InterPro" id="IPR043502">
    <property type="entry name" value="DNA/RNA_pol_sf"/>
</dbReference>
<feature type="compositionally biased region" description="Basic and acidic residues" evidence="1">
    <location>
        <begin position="269"/>
        <end position="288"/>
    </location>
</feature>
<evidence type="ECO:0000313" key="3">
    <source>
        <dbReference type="EMBL" id="KAF6023297.1"/>
    </source>
</evidence>
<accession>A0A7J7JBE1</accession>
<dbReference type="InterPro" id="IPR050951">
    <property type="entry name" value="Retrovirus_Pol_polyprotein"/>
</dbReference>
<evidence type="ECO:0000256" key="1">
    <source>
        <dbReference type="SAM" id="MobiDB-lite"/>
    </source>
</evidence>
<dbReference type="CDD" id="cd09274">
    <property type="entry name" value="RNase_HI_RT_Ty3"/>
    <property type="match status" value="1"/>
</dbReference>
<dbReference type="InterPro" id="IPR043128">
    <property type="entry name" value="Rev_trsase/Diguanyl_cyclase"/>
</dbReference>
<dbReference type="SUPFAM" id="SSF56672">
    <property type="entry name" value="DNA/RNA polymerases"/>
    <property type="match status" value="1"/>
</dbReference>
<dbReference type="Gene3D" id="3.10.20.370">
    <property type="match status" value="1"/>
</dbReference>
<organism evidence="3 4">
    <name type="scientific">Bugula neritina</name>
    <name type="common">Brown bryozoan</name>
    <name type="synonym">Sertularia neritina</name>
    <dbReference type="NCBI Taxonomy" id="10212"/>
    <lineage>
        <taxon>Eukaryota</taxon>
        <taxon>Metazoa</taxon>
        <taxon>Spiralia</taxon>
        <taxon>Lophotrochozoa</taxon>
        <taxon>Bryozoa</taxon>
        <taxon>Gymnolaemata</taxon>
        <taxon>Cheilostomatida</taxon>
        <taxon>Flustrina</taxon>
        <taxon>Buguloidea</taxon>
        <taxon>Bugulidae</taxon>
        <taxon>Bugula</taxon>
    </lineage>
</organism>
<dbReference type="Pfam" id="PF17919">
    <property type="entry name" value="RT_RNaseH_2"/>
    <property type="match status" value="1"/>
</dbReference>